<dbReference type="PANTHER" id="PTHR43179">
    <property type="entry name" value="RHAMNOSYLTRANSFERASE WBBL"/>
    <property type="match status" value="1"/>
</dbReference>
<organism evidence="5 6">
    <name type="scientific">Candidatus Raymondbacteria bacterium RIFOXYD12_FULL_49_13</name>
    <dbReference type="NCBI Taxonomy" id="1817890"/>
    <lineage>
        <taxon>Bacteria</taxon>
        <taxon>Raymondiibacteriota</taxon>
    </lineage>
</organism>
<keyword evidence="2" id="KW-0328">Glycosyltransferase</keyword>
<dbReference type="InterPro" id="IPR001173">
    <property type="entry name" value="Glyco_trans_2-like"/>
</dbReference>
<evidence type="ECO:0000259" key="4">
    <source>
        <dbReference type="Pfam" id="PF00535"/>
    </source>
</evidence>
<evidence type="ECO:0000256" key="2">
    <source>
        <dbReference type="ARBA" id="ARBA00022676"/>
    </source>
</evidence>
<dbReference type="Proteomes" id="UP000179243">
    <property type="component" value="Unassembled WGS sequence"/>
</dbReference>
<gene>
    <name evidence="5" type="ORF">A2519_21605</name>
</gene>
<name>A0A1F7F1Z3_UNCRA</name>
<evidence type="ECO:0000256" key="3">
    <source>
        <dbReference type="ARBA" id="ARBA00022679"/>
    </source>
</evidence>
<dbReference type="Pfam" id="PF00535">
    <property type="entry name" value="Glycos_transf_2"/>
    <property type="match status" value="1"/>
</dbReference>
<dbReference type="SUPFAM" id="SSF53448">
    <property type="entry name" value="Nucleotide-diphospho-sugar transferases"/>
    <property type="match status" value="1"/>
</dbReference>
<dbReference type="EMBL" id="MFYX01000144">
    <property type="protein sequence ID" value="OGK00583.1"/>
    <property type="molecule type" value="Genomic_DNA"/>
</dbReference>
<reference evidence="5 6" key="1">
    <citation type="journal article" date="2016" name="Nat. Commun.">
        <title>Thousands of microbial genomes shed light on interconnected biogeochemical processes in an aquifer system.</title>
        <authorList>
            <person name="Anantharaman K."/>
            <person name="Brown C.T."/>
            <person name="Hug L.A."/>
            <person name="Sharon I."/>
            <person name="Castelle C.J."/>
            <person name="Probst A.J."/>
            <person name="Thomas B.C."/>
            <person name="Singh A."/>
            <person name="Wilkins M.J."/>
            <person name="Karaoz U."/>
            <person name="Brodie E.L."/>
            <person name="Williams K.H."/>
            <person name="Hubbard S.S."/>
            <person name="Banfield J.F."/>
        </authorList>
    </citation>
    <scope>NUCLEOTIDE SEQUENCE [LARGE SCALE GENOMIC DNA]</scope>
</reference>
<accession>A0A1F7F1Z3</accession>
<dbReference type="AlphaFoldDB" id="A0A1F7F1Z3"/>
<comment type="similarity">
    <text evidence="1">Belongs to the glycosyltransferase 2 family.</text>
</comment>
<protein>
    <recommendedName>
        <fullName evidence="4">Glycosyltransferase 2-like domain-containing protein</fullName>
    </recommendedName>
</protein>
<proteinExistence type="inferred from homology"/>
<evidence type="ECO:0000256" key="1">
    <source>
        <dbReference type="ARBA" id="ARBA00006739"/>
    </source>
</evidence>
<keyword evidence="3" id="KW-0808">Transferase</keyword>
<dbReference type="InterPro" id="IPR029044">
    <property type="entry name" value="Nucleotide-diphossugar_trans"/>
</dbReference>
<evidence type="ECO:0000313" key="5">
    <source>
        <dbReference type="EMBL" id="OGK00583.1"/>
    </source>
</evidence>
<evidence type="ECO:0000313" key="6">
    <source>
        <dbReference type="Proteomes" id="UP000179243"/>
    </source>
</evidence>
<feature type="domain" description="Glycosyltransferase 2-like" evidence="4">
    <location>
        <begin position="6"/>
        <end position="127"/>
    </location>
</feature>
<dbReference type="PANTHER" id="PTHR43179:SF12">
    <property type="entry name" value="GALACTOFURANOSYLTRANSFERASE GLFT2"/>
    <property type="match status" value="1"/>
</dbReference>
<sequence length="281" mass="31829">MKIAAVIPTYNRPAILRQCLESLLAQDRLLDEIQVIDNSGNNETEYLISSSFPGISYCRFQENIGSAGGFYEGIVRTFQNHDYIWTLDDDIVAQKMTLAEACARIPMLEARGNLGAFRVNYGKSKDDVIEFGSFAWRGTFIKSTAIQKIGLPDRDFFLYGEDVEYSMRLRRAGYKIFGVCAGRLSEITPSPRKSEYVLGSRFRFYSDTFRLYYAFRNQLAVHLRFGQVPQAVGIVLYGAKGFFYFLFSGKPRSCIAIVNGLFDGLRKKLGKNPSYAPQGNY</sequence>
<dbReference type="Gene3D" id="3.90.550.10">
    <property type="entry name" value="Spore Coat Polysaccharide Biosynthesis Protein SpsA, Chain A"/>
    <property type="match status" value="1"/>
</dbReference>
<dbReference type="GO" id="GO:0016757">
    <property type="term" value="F:glycosyltransferase activity"/>
    <property type="evidence" value="ECO:0007669"/>
    <property type="project" value="UniProtKB-KW"/>
</dbReference>
<comment type="caution">
    <text evidence="5">The sequence shown here is derived from an EMBL/GenBank/DDBJ whole genome shotgun (WGS) entry which is preliminary data.</text>
</comment>